<dbReference type="InterPro" id="IPR043504">
    <property type="entry name" value="Peptidase_S1_PA_chymotrypsin"/>
</dbReference>
<dbReference type="InterPro" id="IPR008256">
    <property type="entry name" value="Peptidase_S1B"/>
</dbReference>
<sequence length="242" mass="27188">MEKLIFHKINGNLDEINESEITRETWIEPENKLTPESVCGIDERKKVVATNQLPYLAICKLYMKAPNGRTYVGSGWLVDGDKLYTAGHCVFSHSTGGWKESIIIIPAKSGLSEPYGRYEAISLATTQGWLDNKSTRYDMGAIKLNKSVPFKQFLKPTITDVNYGNICGYPADRDNGLFQYEKDDPLEKVLGRFQYYADTFGGQSGCPLLKNRTEAIGIHNYGGCPNKSSDLYESFIDEIANW</sequence>
<keyword evidence="2 6" id="KW-0645">Protease</keyword>
<evidence type="ECO:0000256" key="5">
    <source>
        <dbReference type="ARBA" id="ARBA00022825"/>
    </source>
</evidence>
<evidence type="ECO:0000256" key="6">
    <source>
        <dbReference type="RuleBase" id="RU004296"/>
    </source>
</evidence>
<dbReference type="InterPro" id="IPR050966">
    <property type="entry name" value="Glutamyl_endopeptidase"/>
</dbReference>
<keyword evidence="5 6" id="KW-0720">Serine protease</keyword>
<evidence type="ECO:0000313" key="8">
    <source>
        <dbReference type="Proteomes" id="UP001337305"/>
    </source>
</evidence>
<dbReference type="SUPFAM" id="SSF50494">
    <property type="entry name" value="Trypsin-like serine proteases"/>
    <property type="match status" value="1"/>
</dbReference>
<dbReference type="EC" id="3.4.21.-" evidence="6"/>
<evidence type="ECO:0000256" key="1">
    <source>
        <dbReference type="ARBA" id="ARBA00008764"/>
    </source>
</evidence>
<dbReference type="PANTHER" id="PTHR15462">
    <property type="entry name" value="SERINE PROTEASE"/>
    <property type="match status" value="1"/>
</dbReference>
<dbReference type="RefSeq" id="WP_303307822.1">
    <property type="nucleotide sequence ID" value="NZ_JAODOP010000004.1"/>
</dbReference>
<gene>
    <name evidence="7" type="ORF">N1F79_20600</name>
</gene>
<dbReference type="PANTHER" id="PTHR15462:SF8">
    <property type="entry name" value="SERINE PROTEASE"/>
    <property type="match status" value="1"/>
</dbReference>
<dbReference type="Proteomes" id="UP001337305">
    <property type="component" value="Unassembled WGS sequence"/>
</dbReference>
<keyword evidence="8" id="KW-1185">Reference proteome</keyword>
<keyword evidence="4 6" id="KW-0378">Hydrolase</keyword>
<evidence type="ECO:0000313" key="7">
    <source>
        <dbReference type="EMBL" id="MEF3835537.1"/>
    </source>
</evidence>
<dbReference type="InterPro" id="IPR009003">
    <property type="entry name" value="Peptidase_S1_PA"/>
</dbReference>
<evidence type="ECO:0000256" key="2">
    <source>
        <dbReference type="ARBA" id="ARBA00022670"/>
    </source>
</evidence>
<name>A0ABU7XXR4_9FLAO</name>
<dbReference type="PRINTS" id="PR00839">
    <property type="entry name" value="V8PROTEASE"/>
</dbReference>
<protein>
    <recommendedName>
        <fullName evidence="6">Serine protease</fullName>
        <ecNumber evidence="6">3.4.21.-</ecNumber>
    </recommendedName>
</protein>
<evidence type="ECO:0000256" key="3">
    <source>
        <dbReference type="ARBA" id="ARBA00022729"/>
    </source>
</evidence>
<proteinExistence type="inferred from homology"/>
<comment type="caution">
    <text evidence="7">The sequence shown here is derived from an EMBL/GenBank/DDBJ whole genome shotgun (WGS) entry which is preliminary data.</text>
</comment>
<accession>A0ABU7XXR4</accession>
<reference evidence="7 8" key="1">
    <citation type="submission" date="2022-09" db="EMBL/GenBank/DDBJ databases">
        <title>Genome sequencing of Flavivirga sp. MEBiC05379.</title>
        <authorList>
            <person name="Oh H.-M."/>
            <person name="Kwon K.K."/>
            <person name="Park M.J."/>
            <person name="Yang S.-H."/>
        </authorList>
    </citation>
    <scope>NUCLEOTIDE SEQUENCE [LARGE SCALE GENOMIC DNA]</scope>
    <source>
        <strain evidence="7 8">MEBiC05379</strain>
    </source>
</reference>
<keyword evidence="3" id="KW-0732">Signal</keyword>
<organism evidence="7 8">
    <name type="scientific">Flavivirga spongiicola</name>
    <dbReference type="NCBI Taxonomy" id="421621"/>
    <lineage>
        <taxon>Bacteria</taxon>
        <taxon>Pseudomonadati</taxon>
        <taxon>Bacteroidota</taxon>
        <taxon>Flavobacteriia</taxon>
        <taxon>Flavobacteriales</taxon>
        <taxon>Flavobacteriaceae</taxon>
        <taxon>Flavivirga</taxon>
    </lineage>
</organism>
<dbReference type="EMBL" id="JAODOP010000004">
    <property type="protein sequence ID" value="MEF3835537.1"/>
    <property type="molecule type" value="Genomic_DNA"/>
</dbReference>
<dbReference type="Gene3D" id="2.40.10.10">
    <property type="entry name" value="Trypsin-like serine proteases"/>
    <property type="match status" value="2"/>
</dbReference>
<comment type="similarity">
    <text evidence="1 6">Belongs to the peptidase S1B family.</text>
</comment>
<evidence type="ECO:0000256" key="4">
    <source>
        <dbReference type="ARBA" id="ARBA00022801"/>
    </source>
</evidence>